<dbReference type="SUPFAM" id="SSF47384">
    <property type="entry name" value="Homodimeric domain of signal transducing histidine kinase"/>
    <property type="match status" value="1"/>
</dbReference>
<dbReference type="RefSeq" id="WP_137337459.1">
    <property type="nucleotide sequence ID" value="NZ_CP040078.1"/>
</dbReference>
<dbReference type="Gene3D" id="3.40.50.2300">
    <property type="match status" value="1"/>
</dbReference>
<keyword evidence="6 10" id="KW-0418">Kinase</keyword>
<dbReference type="Pfam" id="PF13185">
    <property type="entry name" value="GAF_2"/>
    <property type="match status" value="1"/>
</dbReference>
<dbReference type="PRINTS" id="PR00344">
    <property type="entry name" value="BCTRLSENSOR"/>
</dbReference>
<evidence type="ECO:0000256" key="5">
    <source>
        <dbReference type="ARBA" id="ARBA00022679"/>
    </source>
</evidence>
<dbReference type="Gene3D" id="3.30.565.10">
    <property type="entry name" value="Histidine kinase-like ATPase, C-terminal domain"/>
    <property type="match status" value="1"/>
</dbReference>
<dbReference type="InterPro" id="IPR036890">
    <property type="entry name" value="HATPase_C_sf"/>
</dbReference>
<evidence type="ECO:0000259" key="9">
    <source>
        <dbReference type="PROSITE" id="PS50110"/>
    </source>
</evidence>
<dbReference type="KEGG" id="tvl:FAZ95_38210"/>
<dbReference type="SUPFAM" id="SSF52172">
    <property type="entry name" value="CheY-like"/>
    <property type="match status" value="1"/>
</dbReference>
<dbReference type="InterPro" id="IPR011006">
    <property type="entry name" value="CheY-like_superfamily"/>
</dbReference>
<evidence type="ECO:0000256" key="2">
    <source>
        <dbReference type="ARBA" id="ARBA00004429"/>
    </source>
</evidence>
<evidence type="ECO:0000259" key="8">
    <source>
        <dbReference type="PROSITE" id="PS50109"/>
    </source>
</evidence>
<dbReference type="SUPFAM" id="SSF55781">
    <property type="entry name" value="GAF domain-like"/>
    <property type="match status" value="1"/>
</dbReference>
<feature type="domain" description="Response regulatory" evidence="9">
    <location>
        <begin position="472"/>
        <end position="587"/>
    </location>
</feature>
<dbReference type="GO" id="GO:0000155">
    <property type="term" value="F:phosphorelay sensor kinase activity"/>
    <property type="evidence" value="ECO:0007669"/>
    <property type="project" value="InterPro"/>
</dbReference>
<protein>
    <recommendedName>
        <fullName evidence="3">histidine kinase</fullName>
        <ecNumber evidence="3">2.7.13.3</ecNumber>
    </recommendedName>
</protein>
<evidence type="ECO:0000256" key="6">
    <source>
        <dbReference type="ARBA" id="ARBA00022777"/>
    </source>
</evidence>
<keyword evidence="11" id="KW-1185">Reference proteome</keyword>
<dbReference type="CDD" id="cd00082">
    <property type="entry name" value="HisKA"/>
    <property type="match status" value="1"/>
</dbReference>
<dbReference type="SUPFAM" id="SSF55874">
    <property type="entry name" value="ATPase domain of HSP90 chaperone/DNA topoisomerase II/histidine kinase"/>
    <property type="match status" value="1"/>
</dbReference>
<dbReference type="EMBL" id="CP040078">
    <property type="protein sequence ID" value="QCP54701.1"/>
    <property type="molecule type" value="Genomic_DNA"/>
</dbReference>
<reference evidence="10 11" key="1">
    <citation type="submission" date="2019-05" db="EMBL/GenBank/DDBJ databases">
        <title>Burkholderia sp. DHOD12, isolated from subtropical forest soil.</title>
        <authorList>
            <person name="Gao Z.-H."/>
            <person name="Qiu L.-H."/>
        </authorList>
    </citation>
    <scope>NUCLEOTIDE SEQUENCE [LARGE SCALE GENOMIC DNA]</scope>
    <source>
        <strain evidence="10 11">DHOD12</strain>
    </source>
</reference>
<organism evidence="10 11">
    <name type="scientific">Trinickia violacea</name>
    <dbReference type="NCBI Taxonomy" id="2571746"/>
    <lineage>
        <taxon>Bacteria</taxon>
        <taxon>Pseudomonadati</taxon>
        <taxon>Pseudomonadota</taxon>
        <taxon>Betaproteobacteria</taxon>
        <taxon>Burkholderiales</taxon>
        <taxon>Burkholderiaceae</taxon>
        <taxon>Trinickia</taxon>
    </lineage>
</organism>
<dbReference type="InterPro" id="IPR003594">
    <property type="entry name" value="HATPase_dom"/>
</dbReference>
<proteinExistence type="predicted"/>
<dbReference type="SMART" id="SM00387">
    <property type="entry name" value="HATPase_c"/>
    <property type="match status" value="1"/>
</dbReference>
<dbReference type="PROSITE" id="PS50110">
    <property type="entry name" value="RESPONSE_REGULATORY"/>
    <property type="match status" value="1"/>
</dbReference>
<dbReference type="Pfam" id="PF02518">
    <property type="entry name" value="HATPase_c"/>
    <property type="match status" value="1"/>
</dbReference>
<evidence type="ECO:0000256" key="1">
    <source>
        <dbReference type="ARBA" id="ARBA00000085"/>
    </source>
</evidence>
<dbReference type="InterPro" id="IPR004358">
    <property type="entry name" value="Sig_transdc_His_kin-like_C"/>
</dbReference>
<dbReference type="InterPro" id="IPR003661">
    <property type="entry name" value="HisK_dim/P_dom"/>
</dbReference>
<dbReference type="SMART" id="SM00448">
    <property type="entry name" value="REC"/>
    <property type="match status" value="1"/>
</dbReference>
<sequence length="587" mass="62651">MSGPTASPTLKRVERAGALITAELEGRPRRPPDFEAENDALHGLAQALVSSDSSVLQTLADIALKLCNASHASIYLLETDGDQKPALRWAAFSNHGTEDPTGNFIPFDNSPAGVALELSSAQLFAFPERYFSGLGSVLSGVVEELVVPIPGTPESWGTLSVMCRDEQHRFDAEHLRILTSLANFTCAALTISKARKDAEVRAHEAEVAKNALAAAEARKDDFIAQIGHELRNPIGPIDSALTAARKLASDNSPVLSALSIAERQTRQLKRLVSDLLDASRIRHGKLSVRRSESLLSDIVKDATAAVRTEADRRQHQLHTILPTYPVTVFADSVRLTQVLSNVLSNAVKYTPAGGEITITVDAPDPATIPEDDSTLRETVITVRDTGIGIAPVLLPTVFDMFTQSSAAQSRAEGGLGIGLSVVKFLVSAHKGHVAISSPGPGKGTEVTIRLPIVCRSKAEPGVATMRRTMPARILLVDDNADATEALSVLLSLEGHEVKRALCGPEALSIVNSFAPDVALIDISMPGMDGHELARLLRQQTSCAVTKLVALTGYTVAVSEPDGGKGEFDYHLVKPLTLDDLAEVLRQS</sequence>
<name>A0A4P8J160_9BURK</name>
<gene>
    <name evidence="10" type="ORF">FAZ95_38210</name>
</gene>
<dbReference type="Pfam" id="PF00512">
    <property type="entry name" value="HisKA"/>
    <property type="match status" value="1"/>
</dbReference>
<feature type="modified residue" description="4-aspartylphosphate" evidence="7">
    <location>
        <position position="521"/>
    </location>
</feature>
<keyword evidence="5" id="KW-0808">Transferase</keyword>
<evidence type="ECO:0000256" key="7">
    <source>
        <dbReference type="PROSITE-ProRule" id="PRU00169"/>
    </source>
</evidence>
<dbReference type="PANTHER" id="PTHR43547">
    <property type="entry name" value="TWO-COMPONENT HISTIDINE KINASE"/>
    <property type="match status" value="1"/>
</dbReference>
<dbReference type="InterPro" id="IPR029016">
    <property type="entry name" value="GAF-like_dom_sf"/>
</dbReference>
<accession>A0A4P8J160</accession>
<dbReference type="PANTHER" id="PTHR43547:SF2">
    <property type="entry name" value="HYBRID SIGNAL TRANSDUCTION HISTIDINE KINASE C"/>
    <property type="match status" value="1"/>
</dbReference>
<evidence type="ECO:0000313" key="10">
    <source>
        <dbReference type="EMBL" id="QCP54701.1"/>
    </source>
</evidence>
<evidence type="ECO:0000256" key="4">
    <source>
        <dbReference type="ARBA" id="ARBA00022553"/>
    </source>
</evidence>
<keyword evidence="4 7" id="KW-0597">Phosphoprotein</keyword>
<dbReference type="FunFam" id="3.30.565.10:FF:000006">
    <property type="entry name" value="Sensor histidine kinase WalK"/>
    <property type="match status" value="1"/>
</dbReference>
<dbReference type="GO" id="GO:0005886">
    <property type="term" value="C:plasma membrane"/>
    <property type="evidence" value="ECO:0007669"/>
    <property type="project" value="UniProtKB-SubCell"/>
</dbReference>
<dbReference type="SMART" id="SM00388">
    <property type="entry name" value="HisKA"/>
    <property type="match status" value="1"/>
</dbReference>
<dbReference type="InterPro" id="IPR003018">
    <property type="entry name" value="GAF"/>
</dbReference>
<dbReference type="Proteomes" id="UP000298656">
    <property type="component" value="Chromosome 2"/>
</dbReference>
<evidence type="ECO:0000313" key="11">
    <source>
        <dbReference type="Proteomes" id="UP000298656"/>
    </source>
</evidence>
<dbReference type="PROSITE" id="PS50109">
    <property type="entry name" value="HIS_KIN"/>
    <property type="match status" value="1"/>
</dbReference>
<dbReference type="InterPro" id="IPR001789">
    <property type="entry name" value="Sig_transdc_resp-reg_receiver"/>
</dbReference>
<dbReference type="Gene3D" id="3.30.450.40">
    <property type="match status" value="1"/>
</dbReference>
<dbReference type="InterPro" id="IPR005467">
    <property type="entry name" value="His_kinase_dom"/>
</dbReference>
<comment type="subcellular location">
    <subcellularLocation>
        <location evidence="2">Cell inner membrane</location>
        <topology evidence="2">Multi-pass membrane protein</topology>
    </subcellularLocation>
</comment>
<feature type="domain" description="Histidine kinase" evidence="8">
    <location>
        <begin position="225"/>
        <end position="454"/>
    </location>
</feature>
<dbReference type="Pfam" id="PF00072">
    <property type="entry name" value="Response_reg"/>
    <property type="match status" value="1"/>
</dbReference>
<comment type="catalytic activity">
    <reaction evidence="1">
        <text>ATP + protein L-histidine = ADP + protein N-phospho-L-histidine.</text>
        <dbReference type="EC" id="2.7.13.3"/>
    </reaction>
</comment>
<dbReference type="Gene3D" id="1.10.287.130">
    <property type="match status" value="1"/>
</dbReference>
<dbReference type="AlphaFoldDB" id="A0A4P8J160"/>
<dbReference type="OrthoDB" id="219325at2"/>
<dbReference type="InterPro" id="IPR036097">
    <property type="entry name" value="HisK_dim/P_sf"/>
</dbReference>
<dbReference type="EC" id="2.7.13.3" evidence="3"/>
<evidence type="ECO:0000256" key="3">
    <source>
        <dbReference type="ARBA" id="ARBA00012438"/>
    </source>
</evidence>